<evidence type="ECO:0000313" key="9">
    <source>
        <dbReference type="Proteomes" id="UP000568050"/>
    </source>
</evidence>
<keyword evidence="4 5" id="KW-0413">Isomerase</keyword>
<dbReference type="InterPro" id="IPR002501">
    <property type="entry name" value="PsdUridine_synth_N"/>
</dbReference>
<dbReference type="AlphaFoldDB" id="A0A839QUU4"/>
<dbReference type="RefSeq" id="WP_343064014.1">
    <property type="nucleotide sequence ID" value="NZ_CBCSFZ010000029.1"/>
</dbReference>
<dbReference type="Proteomes" id="UP000568050">
    <property type="component" value="Unassembled WGS sequence"/>
</dbReference>
<keyword evidence="9" id="KW-1185">Reference proteome</keyword>
<dbReference type="GO" id="GO:1990481">
    <property type="term" value="P:mRNA pseudouridine synthesis"/>
    <property type="evidence" value="ECO:0007669"/>
    <property type="project" value="TreeGrafter"/>
</dbReference>
<evidence type="ECO:0000256" key="2">
    <source>
        <dbReference type="ARBA" id="ARBA00005642"/>
    </source>
</evidence>
<dbReference type="InterPro" id="IPR014780">
    <property type="entry name" value="tRNA_psdUridine_synth_TruB"/>
</dbReference>
<gene>
    <name evidence="5" type="primary">truB</name>
    <name evidence="8" type="ORF">FHX50_000039</name>
</gene>
<feature type="domain" description="Pseudouridine synthase II N-terminal" evidence="6">
    <location>
        <begin position="29"/>
        <end position="182"/>
    </location>
</feature>
<dbReference type="Pfam" id="PF16198">
    <property type="entry name" value="TruB_C_2"/>
    <property type="match status" value="1"/>
</dbReference>
<dbReference type="InterPro" id="IPR032819">
    <property type="entry name" value="TruB_C"/>
</dbReference>
<protein>
    <recommendedName>
        <fullName evidence="5">tRNA pseudouridine synthase B</fullName>
        <ecNumber evidence="5">5.4.99.25</ecNumber>
    </recommendedName>
    <alternativeName>
        <fullName evidence="5">tRNA pseudouridine(55) synthase</fullName>
        <shortName evidence="5">Psi55 synthase</shortName>
    </alternativeName>
    <alternativeName>
        <fullName evidence="5">tRNA pseudouridylate synthase</fullName>
    </alternativeName>
    <alternativeName>
        <fullName evidence="5">tRNA-uridine isomerase</fullName>
    </alternativeName>
</protein>
<dbReference type="CDD" id="cd02573">
    <property type="entry name" value="PseudoU_synth_EcTruB"/>
    <property type="match status" value="1"/>
</dbReference>
<name>A0A839QUU4_9MICO</name>
<evidence type="ECO:0000259" key="6">
    <source>
        <dbReference type="Pfam" id="PF01509"/>
    </source>
</evidence>
<dbReference type="InterPro" id="IPR020103">
    <property type="entry name" value="PsdUridine_synth_cat_dom_sf"/>
</dbReference>
<dbReference type="HAMAP" id="MF_01080">
    <property type="entry name" value="TruB_bact"/>
    <property type="match status" value="1"/>
</dbReference>
<dbReference type="GO" id="GO:0031119">
    <property type="term" value="P:tRNA pseudouridine synthesis"/>
    <property type="evidence" value="ECO:0007669"/>
    <property type="project" value="UniProtKB-UniRule"/>
</dbReference>
<dbReference type="Gene3D" id="2.30.130.10">
    <property type="entry name" value="PUA domain"/>
    <property type="match status" value="1"/>
</dbReference>
<reference evidence="8 9" key="1">
    <citation type="submission" date="2020-08" db="EMBL/GenBank/DDBJ databases">
        <title>Sequencing the genomes of 1000 actinobacteria strains.</title>
        <authorList>
            <person name="Klenk H.-P."/>
        </authorList>
    </citation>
    <scope>NUCLEOTIDE SEQUENCE [LARGE SCALE GENOMIC DNA]</scope>
    <source>
        <strain evidence="8 9">DSM 23040</strain>
    </source>
</reference>
<dbReference type="Pfam" id="PF01509">
    <property type="entry name" value="TruB_N"/>
    <property type="match status" value="1"/>
</dbReference>
<dbReference type="PANTHER" id="PTHR13767">
    <property type="entry name" value="TRNA-PSEUDOURIDINE SYNTHASE"/>
    <property type="match status" value="1"/>
</dbReference>
<comment type="similarity">
    <text evidence="2 5">Belongs to the pseudouridine synthase TruB family. Type 1 subfamily.</text>
</comment>
<evidence type="ECO:0000256" key="5">
    <source>
        <dbReference type="HAMAP-Rule" id="MF_01080"/>
    </source>
</evidence>
<dbReference type="EMBL" id="JACHWP010000001">
    <property type="protein sequence ID" value="MBB3021791.1"/>
    <property type="molecule type" value="Genomic_DNA"/>
</dbReference>
<proteinExistence type="inferred from homology"/>
<comment type="catalytic activity">
    <reaction evidence="1 5">
        <text>uridine(55) in tRNA = pseudouridine(55) in tRNA</text>
        <dbReference type="Rhea" id="RHEA:42532"/>
        <dbReference type="Rhea" id="RHEA-COMP:10101"/>
        <dbReference type="Rhea" id="RHEA-COMP:10102"/>
        <dbReference type="ChEBI" id="CHEBI:65314"/>
        <dbReference type="ChEBI" id="CHEBI:65315"/>
        <dbReference type="EC" id="5.4.99.25"/>
    </reaction>
</comment>
<dbReference type="SUPFAM" id="SSF55120">
    <property type="entry name" value="Pseudouridine synthase"/>
    <property type="match status" value="1"/>
</dbReference>
<dbReference type="Gene3D" id="3.30.2350.10">
    <property type="entry name" value="Pseudouridine synthase"/>
    <property type="match status" value="1"/>
</dbReference>
<evidence type="ECO:0000259" key="7">
    <source>
        <dbReference type="Pfam" id="PF16198"/>
    </source>
</evidence>
<accession>A0A839QUU4</accession>
<sequence length="310" mass="32157">MNAPGPVGIALVDKPAGLTSHDVVARLRYHLGTRKVGHAGTLDPMATGLLVIGVGQGTKLLTYAVGLDKTYEATIRLGVATITDDAEGDETGPRRPADGISDDQIAAAVEDLTGDILQVPSAVSAIKVNGQRSYARVRAGDDVQLEARPIRVARFEVTGTRRQADGFCDIDAVIDCSSGTYIRALARDLGEALGVGGHLTALRRTHVGKWSVQDAGTVPERDAPKAAEDPSASPVVLRGLGEVAGGLLPVVPVGEADARSLRFGQMIHAPEASSPEDAGELSAAVGPGEDLVAIVEPHRGRLRPATVFPA</sequence>
<feature type="domain" description="tRNA pseudouridylate synthase B C-terminal" evidence="7">
    <location>
        <begin position="183"/>
        <end position="214"/>
    </location>
</feature>
<dbReference type="PANTHER" id="PTHR13767:SF2">
    <property type="entry name" value="PSEUDOURIDYLATE SYNTHASE TRUB1"/>
    <property type="match status" value="1"/>
</dbReference>
<dbReference type="InterPro" id="IPR036974">
    <property type="entry name" value="PUA_sf"/>
</dbReference>
<keyword evidence="3 5" id="KW-0819">tRNA processing</keyword>
<organism evidence="8 9">
    <name type="scientific">Helcobacillus massiliensis</name>
    <dbReference type="NCBI Taxonomy" id="521392"/>
    <lineage>
        <taxon>Bacteria</taxon>
        <taxon>Bacillati</taxon>
        <taxon>Actinomycetota</taxon>
        <taxon>Actinomycetes</taxon>
        <taxon>Micrococcales</taxon>
        <taxon>Dermabacteraceae</taxon>
        <taxon>Helcobacillus</taxon>
    </lineage>
</organism>
<evidence type="ECO:0000256" key="1">
    <source>
        <dbReference type="ARBA" id="ARBA00000385"/>
    </source>
</evidence>
<dbReference type="NCBIfam" id="TIGR00431">
    <property type="entry name" value="TruB"/>
    <property type="match status" value="1"/>
</dbReference>
<evidence type="ECO:0000256" key="3">
    <source>
        <dbReference type="ARBA" id="ARBA00022694"/>
    </source>
</evidence>
<feature type="active site" description="Nucleophile" evidence="5">
    <location>
        <position position="43"/>
    </location>
</feature>
<evidence type="ECO:0000313" key="8">
    <source>
        <dbReference type="EMBL" id="MBB3021791.1"/>
    </source>
</evidence>
<dbReference type="GO" id="GO:0160148">
    <property type="term" value="F:tRNA pseudouridine(55) synthase activity"/>
    <property type="evidence" value="ECO:0007669"/>
    <property type="project" value="UniProtKB-EC"/>
</dbReference>
<evidence type="ECO:0000256" key="4">
    <source>
        <dbReference type="ARBA" id="ARBA00023235"/>
    </source>
</evidence>
<dbReference type="GO" id="GO:0003723">
    <property type="term" value="F:RNA binding"/>
    <property type="evidence" value="ECO:0007669"/>
    <property type="project" value="InterPro"/>
</dbReference>
<comment type="caution">
    <text evidence="8">The sequence shown here is derived from an EMBL/GenBank/DDBJ whole genome shotgun (WGS) entry which is preliminary data.</text>
</comment>
<comment type="function">
    <text evidence="5">Responsible for synthesis of pseudouridine from uracil-55 in the psi GC loop of transfer RNAs.</text>
</comment>
<dbReference type="EC" id="5.4.99.25" evidence="5"/>